<evidence type="ECO:0000256" key="2">
    <source>
        <dbReference type="ARBA" id="ARBA00011900"/>
    </source>
</evidence>
<evidence type="ECO:0000256" key="8">
    <source>
        <dbReference type="ARBA" id="ARBA00047942"/>
    </source>
</evidence>
<dbReference type="InterPro" id="IPR029063">
    <property type="entry name" value="SAM-dependent_MTases_sf"/>
</dbReference>
<proteinExistence type="inferred from homology"/>
<dbReference type="SUPFAM" id="SSF53335">
    <property type="entry name" value="S-adenosyl-L-methionine-dependent methyltransferases"/>
    <property type="match status" value="1"/>
</dbReference>
<keyword evidence="7" id="KW-0238">DNA-binding</keyword>
<evidence type="ECO:0000256" key="7">
    <source>
        <dbReference type="ARBA" id="ARBA00023125"/>
    </source>
</evidence>
<dbReference type="GO" id="GO:0003677">
    <property type="term" value="F:DNA binding"/>
    <property type="evidence" value="ECO:0007669"/>
    <property type="project" value="UniProtKB-KW"/>
</dbReference>
<dbReference type="EMBL" id="STGJ01000028">
    <property type="protein sequence ID" value="TIC78478.1"/>
    <property type="molecule type" value="Genomic_DNA"/>
</dbReference>
<dbReference type="InterPro" id="IPR051537">
    <property type="entry name" value="DNA_Adenine_Mtase"/>
</dbReference>
<dbReference type="Proteomes" id="UP000308891">
    <property type="component" value="Unassembled WGS sequence"/>
</dbReference>
<evidence type="ECO:0000313" key="10">
    <source>
        <dbReference type="EMBL" id="TIC78478.1"/>
    </source>
</evidence>
<evidence type="ECO:0000256" key="3">
    <source>
        <dbReference type="ARBA" id="ARBA00022603"/>
    </source>
</evidence>
<keyword evidence="3" id="KW-0489">Methyltransferase</keyword>
<evidence type="ECO:0000256" key="1">
    <source>
        <dbReference type="ARBA" id="ARBA00006594"/>
    </source>
</evidence>
<dbReference type="GO" id="GO:0009007">
    <property type="term" value="F:site-specific DNA-methyltransferase (adenine-specific) activity"/>
    <property type="evidence" value="ECO:0007669"/>
    <property type="project" value="UniProtKB-EC"/>
</dbReference>
<comment type="caution">
    <text evidence="10">The sequence shown here is derived from an EMBL/GenBank/DDBJ whole genome shotgun (WGS) entry which is preliminary data.</text>
</comment>
<evidence type="ECO:0000259" key="9">
    <source>
        <dbReference type="Pfam" id="PF02384"/>
    </source>
</evidence>
<dbReference type="EC" id="2.1.1.72" evidence="2"/>
<comment type="similarity">
    <text evidence="1">Belongs to the N(4)/N(6)-methyltransferase family.</text>
</comment>
<dbReference type="Pfam" id="PF02384">
    <property type="entry name" value="N6_Mtase"/>
    <property type="match status" value="1"/>
</dbReference>
<gene>
    <name evidence="10" type="ORF">E5K04_15995</name>
</gene>
<dbReference type="OrthoDB" id="9784823at2"/>
<comment type="catalytic activity">
    <reaction evidence="8">
        <text>a 2'-deoxyadenosine in DNA + S-adenosyl-L-methionine = an N(6)-methyl-2'-deoxyadenosine in DNA + S-adenosyl-L-homocysteine + H(+)</text>
        <dbReference type="Rhea" id="RHEA:15197"/>
        <dbReference type="Rhea" id="RHEA-COMP:12418"/>
        <dbReference type="Rhea" id="RHEA-COMP:12419"/>
        <dbReference type="ChEBI" id="CHEBI:15378"/>
        <dbReference type="ChEBI" id="CHEBI:57856"/>
        <dbReference type="ChEBI" id="CHEBI:59789"/>
        <dbReference type="ChEBI" id="CHEBI:90615"/>
        <dbReference type="ChEBI" id="CHEBI:90616"/>
        <dbReference type="EC" id="2.1.1.72"/>
    </reaction>
</comment>
<reference evidence="10 11" key="1">
    <citation type="submission" date="2019-04" db="EMBL/GenBank/DDBJ databases">
        <title>Crenobacter sp. nov.</title>
        <authorList>
            <person name="Shi S."/>
        </authorList>
    </citation>
    <scope>NUCLEOTIDE SEQUENCE [LARGE SCALE GENOMIC DNA]</scope>
    <source>
        <strain evidence="10 11">GY 70310</strain>
    </source>
</reference>
<protein>
    <recommendedName>
        <fullName evidence="2">site-specific DNA-methyltransferase (adenine-specific)</fullName>
        <ecNumber evidence="2">2.1.1.72</ecNumber>
    </recommendedName>
</protein>
<dbReference type="PANTHER" id="PTHR42933">
    <property type="entry name" value="SLR6095 PROTEIN"/>
    <property type="match status" value="1"/>
</dbReference>
<keyword evidence="6" id="KW-0680">Restriction system</keyword>
<evidence type="ECO:0000256" key="6">
    <source>
        <dbReference type="ARBA" id="ARBA00022747"/>
    </source>
</evidence>
<sequence>MDEKIFWQLIETMRGRLPINTAMSLVLQLLCWWKLSKTDCDLPDNLRLDRLLDRDLGELRAALRSVQQQPAVQGAFMDESAWYPLHSSLDIAQLLRKIAELDSQGLLKNLNLDDVAYWWQESRDSSPSSAPSFNHFMVSLAQIGPGSKVYVPWDASGQLATRVARLGANAYVEVPEPTLAAQLLTLVGGRNWTLKSSDPIQRPSALGALDPSRFDVAVCFPPIGVRYPKEVVDGDLFGRFPEKYSTSSVLQIRHLLAQTRGRIVVAMPNSILFASGGERQLRESLIEAGQLEAVIALPAGLCSHTNIPLSVLVLNGNGGVERVRFVNAVRDDWLVRSEKRRVELADLQSLLFEATHHDSPDGSEFSEDAVSVSRQAIRDNDYMLEPGRYVLDDAARSLAEFQGRYPMRSLGDFFEVVRPRQHQTAGGGDPVREVLAQDLPDYGYIRTASKDAMYEFKIGKDSVYFIVPGDALMAFKGSVGKLGLVQDAPSLGEGGWIAGQSLVILRSKVPDTYPAKALLVYLRSEMGQASLKGRTVGTSIPYIKLSELKELPIPLFSKEQMDKMVRVFDREAQIEEEVLRLRKEQASISSGLIDV</sequence>
<accession>A0A4T0UIX4</accession>
<dbReference type="GO" id="GO:0008170">
    <property type="term" value="F:N-methyltransferase activity"/>
    <property type="evidence" value="ECO:0007669"/>
    <property type="project" value="InterPro"/>
</dbReference>
<dbReference type="SUPFAM" id="SSF116734">
    <property type="entry name" value="DNA methylase specificity domain"/>
    <property type="match status" value="1"/>
</dbReference>
<keyword evidence="11" id="KW-1185">Reference proteome</keyword>
<dbReference type="GO" id="GO:0032259">
    <property type="term" value="P:methylation"/>
    <property type="evidence" value="ECO:0007669"/>
    <property type="project" value="UniProtKB-KW"/>
</dbReference>
<evidence type="ECO:0000256" key="5">
    <source>
        <dbReference type="ARBA" id="ARBA00022691"/>
    </source>
</evidence>
<keyword evidence="4" id="KW-0808">Transferase</keyword>
<dbReference type="InterPro" id="IPR044946">
    <property type="entry name" value="Restrct_endonuc_typeI_TRD_sf"/>
</dbReference>
<dbReference type="GO" id="GO:0009307">
    <property type="term" value="P:DNA restriction-modification system"/>
    <property type="evidence" value="ECO:0007669"/>
    <property type="project" value="UniProtKB-KW"/>
</dbReference>
<dbReference type="Gene3D" id="3.90.220.20">
    <property type="entry name" value="DNA methylase specificity domains"/>
    <property type="match status" value="1"/>
</dbReference>
<evidence type="ECO:0000313" key="11">
    <source>
        <dbReference type="Proteomes" id="UP000308891"/>
    </source>
</evidence>
<dbReference type="RefSeq" id="WP_136555848.1">
    <property type="nucleotide sequence ID" value="NZ_STGJ01000028.1"/>
</dbReference>
<dbReference type="Gene3D" id="3.40.50.150">
    <property type="entry name" value="Vaccinia Virus protein VP39"/>
    <property type="match status" value="1"/>
</dbReference>
<organism evidence="10 11">
    <name type="scientific">Crenobacter intestini</name>
    <dbReference type="NCBI Taxonomy" id="2563443"/>
    <lineage>
        <taxon>Bacteria</taxon>
        <taxon>Pseudomonadati</taxon>
        <taxon>Pseudomonadota</taxon>
        <taxon>Betaproteobacteria</taxon>
        <taxon>Neisseriales</taxon>
        <taxon>Neisseriaceae</taxon>
        <taxon>Crenobacter</taxon>
    </lineage>
</organism>
<keyword evidence="5" id="KW-0949">S-adenosyl-L-methionine</keyword>
<dbReference type="InterPro" id="IPR003356">
    <property type="entry name" value="DNA_methylase_A-5"/>
</dbReference>
<name>A0A4T0UIX4_9NEIS</name>
<evidence type="ECO:0000256" key="4">
    <source>
        <dbReference type="ARBA" id="ARBA00022679"/>
    </source>
</evidence>
<dbReference type="AlphaFoldDB" id="A0A4T0UIX4"/>
<dbReference type="PANTHER" id="PTHR42933:SF3">
    <property type="entry name" value="TYPE I RESTRICTION ENZYME MJAVIII METHYLASE SUBUNIT"/>
    <property type="match status" value="1"/>
</dbReference>
<feature type="domain" description="DNA methylase adenine-specific" evidence="9">
    <location>
        <begin position="210"/>
        <end position="392"/>
    </location>
</feature>
<dbReference type="CDD" id="cd16961">
    <property type="entry name" value="RMtype1_S_TRD-CR_like"/>
    <property type="match status" value="1"/>
</dbReference>